<dbReference type="EMBL" id="AF118075">
    <property type="protein sequence ID" value="AAF22019.1"/>
    <property type="molecule type" value="mRNA"/>
</dbReference>
<name>Q9UHT8_HUMAN</name>
<accession>Q9UHT8</accession>
<proteinExistence type="evidence at transcript level"/>
<reference evidence="1" key="1">
    <citation type="submission" date="1999-01" db="EMBL/GenBank/DDBJ databases">
        <title>Functional prediction of the coding sequences of 33 new genes deduced by analysis of cDNA clones from human fetal liver.</title>
        <authorList>
            <person name="Zhang C."/>
            <person name="Yu Y."/>
            <person name="Zhang S."/>
            <person name="Wei H."/>
            <person name="Zhou G."/>
            <person name="Bi J."/>
            <person name="Zhang Y."/>
            <person name="Liu M."/>
            <person name="He F."/>
        </authorList>
    </citation>
    <scope>NUCLEOTIDE SEQUENCE</scope>
    <source>
        <tissue evidence="1">Liver</tissue>
    </source>
</reference>
<dbReference type="AlphaFoldDB" id="Q9UHT8"/>
<organism evidence="1">
    <name type="scientific">Homo sapiens</name>
    <name type="common">Human</name>
    <dbReference type="NCBI Taxonomy" id="9606"/>
    <lineage>
        <taxon>Eukaryota</taxon>
        <taxon>Metazoa</taxon>
        <taxon>Chordata</taxon>
        <taxon>Craniata</taxon>
        <taxon>Vertebrata</taxon>
        <taxon>Euteleostomi</taxon>
        <taxon>Mammalia</taxon>
        <taxon>Eutheria</taxon>
        <taxon>Euarchontoglires</taxon>
        <taxon>Primates</taxon>
        <taxon>Haplorrhini</taxon>
        <taxon>Catarrhini</taxon>
        <taxon>Hominidae</taxon>
        <taxon>Homo</taxon>
    </lineage>
</organism>
<evidence type="ECO:0000313" key="1">
    <source>
        <dbReference type="EMBL" id="AAF22019.1"/>
    </source>
</evidence>
<sequence length="57" mass="6218">MHFFNQSSCLQSCLLQSILDAAKVVFVKCSLACCFSFVIVSPNGQTQTPSCSTEVLR</sequence>
<protein>
    <submittedName>
        <fullName evidence="1">PRO1770</fullName>
    </submittedName>
</protein>